<dbReference type="Proteomes" id="UP000030143">
    <property type="component" value="Unassembled WGS sequence"/>
</dbReference>
<keyword evidence="3" id="KW-1185">Reference proteome</keyword>
<feature type="domain" description="DUF7770" evidence="1">
    <location>
        <begin position="94"/>
        <end position="219"/>
    </location>
</feature>
<dbReference type="InterPro" id="IPR056672">
    <property type="entry name" value="DUF7770"/>
</dbReference>
<dbReference type="HOGENOM" id="CLU_1147511_0_0_1"/>
<name>A0A0A2KW89_PENEN</name>
<evidence type="ECO:0000259" key="1">
    <source>
        <dbReference type="Pfam" id="PF24968"/>
    </source>
</evidence>
<reference evidence="2 3" key="1">
    <citation type="journal article" date="2015" name="Mol. Plant Microbe Interact.">
        <title>Genome, transcriptome, and functional analyses of Penicillium expansum provide new insights into secondary metabolism and pathogenicity.</title>
        <authorList>
            <person name="Ballester A.R."/>
            <person name="Marcet-Houben M."/>
            <person name="Levin E."/>
            <person name="Sela N."/>
            <person name="Selma-Lazaro C."/>
            <person name="Carmona L."/>
            <person name="Wisniewski M."/>
            <person name="Droby S."/>
            <person name="Gonzalez-Candelas L."/>
            <person name="Gabaldon T."/>
        </authorList>
    </citation>
    <scope>NUCLEOTIDE SEQUENCE [LARGE SCALE GENOMIC DNA]</scope>
    <source>
        <strain evidence="2 3">MD-8</strain>
    </source>
</reference>
<sequence>MANTRIHRSGSTFELLTAGPSVVTQSQSYEHDKIPLPLLRKQVSACTLEFLNEGETVNGTDDKKKNHVALRLAFKHTVMKATPYAPPSTTGILISIDIHGNIPDSSNMGSKLVVKTLGYQGPHQRALKSIDVPIAPGKTVKDFLKPINLSKILPFTFVFDGNGYMGCRDFMSQFLRRLEDTEVITFSREEDSAAFYRHFNMRYGKEGMTWFNPVLRGDFPDTYSYIVLTDVIYH</sequence>
<dbReference type="AlphaFoldDB" id="A0A0A2KW89"/>
<protein>
    <recommendedName>
        <fullName evidence="1">DUF7770 domain-containing protein</fullName>
    </recommendedName>
</protein>
<dbReference type="VEuPathDB" id="FungiDB:PEXP_054310"/>
<gene>
    <name evidence="2" type="ORF">PEX2_029090</name>
</gene>
<evidence type="ECO:0000313" key="2">
    <source>
        <dbReference type="EMBL" id="KGO55091.1"/>
    </source>
</evidence>
<dbReference type="EMBL" id="JQFZ01000202">
    <property type="protein sequence ID" value="KGO55091.1"/>
    <property type="molecule type" value="Genomic_DNA"/>
</dbReference>
<dbReference type="GeneID" id="27675603"/>
<dbReference type="Pfam" id="PF24968">
    <property type="entry name" value="DUF7770"/>
    <property type="match status" value="1"/>
</dbReference>
<evidence type="ECO:0000313" key="3">
    <source>
        <dbReference type="Proteomes" id="UP000030143"/>
    </source>
</evidence>
<organism evidence="2 3">
    <name type="scientific">Penicillium expansum</name>
    <name type="common">Blue mold rot fungus</name>
    <dbReference type="NCBI Taxonomy" id="27334"/>
    <lineage>
        <taxon>Eukaryota</taxon>
        <taxon>Fungi</taxon>
        <taxon>Dikarya</taxon>
        <taxon>Ascomycota</taxon>
        <taxon>Pezizomycotina</taxon>
        <taxon>Eurotiomycetes</taxon>
        <taxon>Eurotiomycetidae</taxon>
        <taxon>Eurotiales</taxon>
        <taxon>Aspergillaceae</taxon>
        <taxon>Penicillium</taxon>
    </lineage>
</organism>
<accession>A0A0A2KW89</accession>
<dbReference type="RefSeq" id="XP_016597306.1">
    <property type="nucleotide sequence ID" value="XM_016740184.1"/>
</dbReference>
<proteinExistence type="predicted"/>
<comment type="caution">
    <text evidence="2">The sequence shown here is derived from an EMBL/GenBank/DDBJ whole genome shotgun (WGS) entry which is preliminary data.</text>
</comment>